<name>Q47E28_DECAR</name>
<dbReference type="HOGENOM" id="CLU_096736_0_0_4"/>
<dbReference type="AlphaFoldDB" id="Q47E28"/>
<evidence type="ECO:0000313" key="2">
    <source>
        <dbReference type="EMBL" id="AAZ46903.1"/>
    </source>
</evidence>
<dbReference type="EMBL" id="CP000089">
    <property type="protein sequence ID" value="AAZ46903.1"/>
    <property type="molecule type" value="Genomic_DNA"/>
</dbReference>
<feature type="signal peptide" evidence="1">
    <location>
        <begin position="1"/>
        <end position="22"/>
    </location>
</feature>
<gene>
    <name evidence="2" type="ordered locus">Daro_2163</name>
</gene>
<sequence>MTLRPFIFSLLLLASVSIPALASTTSLPKSIMQQIPAGYEVISTAEGNLDEDQLPDFLVALGRKVEVQFAKKNPTGIIGYDAQPRPLLIFIQNKDGTYRLAKRNDHLILRMNEGGQCDPFEDGEDGLVINKRFFTVQNSVACGQHWSLYYTFKYSKELKDWIFHKEISETWILNPRAKNSDDEALVRGGSSVISAKKNAPVRFENYRPKN</sequence>
<protein>
    <recommendedName>
        <fullName evidence="3">Lipoprotein</fullName>
    </recommendedName>
</protein>
<keyword evidence="1" id="KW-0732">Signal</keyword>
<feature type="chain" id="PRO_5004233417" description="Lipoprotein" evidence="1">
    <location>
        <begin position="23"/>
        <end position="210"/>
    </location>
</feature>
<proteinExistence type="predicted"/>
<evidence type="ECO:0000256" key="1">
    <source>
        <dbReference type="SAM" id="SignalP"/>
    </source>
</evidence>
<organism evidence="2">
    <name type="scientific">Dechloromonas aromatica (strain RCB)</name>
    <dbReference type="NCBI Taxonomy" id="159087"/>
    <lineage>
        <taxon>Bacteria</taxon>
        <taxon>Pseudomonadati</taxon>
        <taxon>Pseudomonadota</taxon>
        <taxon>Betaproteobacteria</taxon>
        <taxon>Rhodocyclales</taxon>
        <taxon>Azonexaceae</taxon>
        <taxon>Dechloromonas</taxon>
    </lineage>
</organism>
<dbReference type="KEGG" id="dar:Daro_2163"/>
<reference evidence="2" key="1">
    <citation type="submission" date="2005-08" db="EMBL/GenBank/DDBJ databases">
        <title>Complete sequence of Dechloromonas aromatica RCB.</title>
        <authorList>
            <person name="Salinero K.K."/>
            <person name="Copeland A."/>
            <person name="Lucas S."/>
            <person name="Lapidus A."/>
            <person name="Barry K."/>
            <person name="Detter J.C."/>
            <person name="Glavina T."/>
            <person name="Hammon N."/>
            <person name="Israni S."/>
            <person name="Pitluck S."/>
            <person name="Di Bartolo G."/>
            <person name="Trong S."/>
            <person name="Schmutz J."/>
            <person name="Larimer F."/>
            <person name="Land M."/>
            <person name="Ivanova N."/>
            <person name="Richardson P."/>
        </authorList>
    </citation>
    <scope>NUCLEOTIDE SEQUENCE</scope>
    <source>
        <strain evidence="2">RCB</strain>
    </source>
</reference>
<evidence type="ECO:0008006" key="3">
    <source>
        <dbReference type="Google" id="ProtNLM"/>
    </source>
</evidence>
<dbReference type="eggNOG" id="ENOG5032WZX">
    <property type="taxonomic scope" value="Bacteria"/>
</dbReference>
<accession>Q47E28</accession>
<dbReference type="OrthoDB" id="7561807at2"/>
<dbReference type="STRING" id="159087.Daro_2163"/>